<evidence type="ECO:0000313" key="3">
    <source>
        <dbReference type="Proteomes" id="UP001147695"/>
    </source>
</evidence>
<dbReference type="PROSITE" id="PS50181">
    <property type="entry name" value="FBOX"/>
    <property type="match status" value="1"/>
</dbReference>
<dbReference type="SUPFAM" id="SSF81383">
    <property type="entry name" value="F-box domain"/>
    <property type="match status" value="1"/>
</dbReference>
<evidence type="ECO:0000259" key="1">
    <source>
        <dbReference type="PROSITE" id="PS50181"/>
    </source>
</evidence>
<gene>
    <name evidence="2" type="ORF">N7452_006281</name>
</gene>
<dbReference type="InterPro" id="IPR036047">
    <property type="entry name" value="F-box-like_dom_sf"/>
</dbReference>
<dbReference type="AlphaFoldDB" id="A0A9W9QKF2"/>
<accession>A0A9W9QKF2</accession>
<dbReference type="InterPro" id="IPR046676">
    <property type="entry name" value="DUF6546"/>
</dbReference>
<protein>
    <recommendedName>
        <fullName evidence="1">F-box domain-containing protein</fullName>
    </recommendedName>
</protein>
<comment type="caution">
    <text evidence="2">The sequence shown here is derived from an EMBL/GenBank/DDBJ whole genome shotgun (WGS) entry which is preliminary data.</text>
</comment>
<proteinExistence type="predicted"/>
<dbReference type="Proteomes" id="UP001147695">
    <property type="component" value="Unassembled WGS sequence"/>
</dbReference>
<reference evidence="2" key="1">
    <citation type="submission" date="2022-12" db="EMBL/GenBank/DDBJ databases">
        <authorList>
            <person name="Petersen C."/>
        </authorList>
    </citation>
    <scope>NUCLEOTIDE SEQUENCE</scope>
    <source>
        <strain evidence="2">IBT 35673</strain>
    </source>
</reference>
<evidence type="ECO:0000313" key="2">
    <source>
        <dbReference type="EMBL" id="KAJ5339553.1"/>
    </source>
</evidence>
<organism evidence="2 3">
    <name type="scientific">Penicillium brevicompactum</name>
    <dbReference type="NCBI Taxonomy" id="5074"/>
    <lineage>
        <taxon>Eukaryota</taxon>
        <taxon>Fungi</taxon>
        <taxon>Dikarya</taxon>
        <taxon>Ascomycota</taxon>
        <taxon>Pezizomycotina</taxon>
        <taxon>Eurotiomycetes</taxon>
        <taxon>Eurotiomycetidae</taxon>
        <taxon>Eurotiales</taxon>
        <taxon>Aspergillaceae</taxon>
        <taxon>Penicillium</taxon>
    </lineage>
</organism>
<feature type="domain" description="F-box" evidence="1">
    <location>
        <begin position="1"/>
        <end position="45"/>
    </location>
</feature>
<dbReference type="SMART" id="SM00256">
    <property type="entry name" value="FBOX"/>
    <property type="match status" value="1"/>
</dbReference>
<dbReference type="Pfam" id="PF12937">
    <property type="entry name" value="F-box-like"/>
    <property type="match status" value="1"/>
</dbReference>
<dbReference type="CDD" id="cd09917">
    <property type="entry name" value="F-box_SF"/>
    <property type="match status" value="1"/>
</dbReference>
<sequence>MTAQQLPLETLLHIFSFLSSESLASFASVCRSWQIAVEKITFADIHLNLSTLKRFGDIVRSSGFERCALIKRIHFKVNLPEYSVAARGSYENSYDHKRNNEMFTLSISSLLETLSFWPSTGNNSTSLELYSRSPSDWRACEDWAERRTRHQTAIAFPEEELLDKRWEDSYLDLTERIPFTAGCIHSFKIPGHPGYRRFAPSAISEIVSLLPQVEKVDMVLHDDEKNDSVLRDRLRGGKPSSSSRSPLQLAFQYSIFCSSLGEPLNTFRAVKSNDASIGLNFKGWPQSLRCLDLSYPGPTPSDDETLDPPPRSASGKDILSLALHKLSHQLKSITLRNIMIGPELFWPAIANQCIPMWPNLTTFVMDYQPATTCGEWLFENDPAWDEKVDEPWSPSETPISPGRFRTLPNAKLDELYCAAAQAAQRMPRLRCMRLEAGIGRSWIKESFGPPVHTFEYNAIRGQAIWTSSSEYHLAGHVRSAWDAVAKSHGHAEVYSEVCCANF</sequence>
<dbReference type="EMBL" id="JAPZBQ010000003">
    <property type="protein sequence ID" value="KAJ5339553.1"/>
    <property type="molecule type" value="Genomic_DNA"/>
</dbReference>
<name>A0A9W9QKF2_PENBR</name>
<dbReference type="Gene3D" id="1.20.1280.50">
    <property type="match status" value="1"/>
</dbReference>
<reference evidence="2" key="2">
    <citation type="journal article" date="2023" name="IMA Fungus">
        <title>Comparative genomic study of the Penicillium genus elucidates a diverse pangenome and 15 lateral gene transfer events.</title>
        <authorList>
            <person name="Petersen C."/>
            <person name="Sorensen T."/>
            <person name="Nielsen M.R."/>
            <person name="Sondergaard T.E."/>
            <person name="Sorensen J.L."/>
            <person name="Fitzpatrick D.A."/>
            <person name="Frisvad J.C."/>
            <person name="Nielsen K.L."/>
        </authorList>
    </citation>
    <scope>NUCLEOTIDE SEQUENCE</scope>
    <source>
        <strain evidence="2">IBT 35673</strain>
    </source>
</reference>
<dbReference type="InterPro" id="IPR001810">
    <property type="entry name" value="F-box_dom"/>
</dbReference>
<dbReference type="Pfam" id="PF20183">
    <property type="entry name" value="DUF6546"/>
    <property type="match status" value="1"/>
</dbReference>